<name>A0A8S5PKA9_9CAUD</name>
<reference evidence="2" key="1">
    <citation type="journal article" date="2021" name="Proc. Natl. Acad. Sci. U.S.A.">
        <title>A Catalog of Tens of Thousands of Viruses from Human Metagenomes Reveals Hidden Associations with Chronic Diseases.</title>
        <authorList>
            <person name="Tisza M.J."/>
            <person name="Buck C.B."/>
        </authorList>
    </citation>
    <scope>NUCLEOTIDE SEQUENCE</scope>
    <source>
        <strain evidence="2">CtuJM17</strain>
    </source>
</reference>
<dbReference type="EMBL" id="BK015444">
    <property type="protein sequence ID" value="DAE07013.1"/>
    <property type="molecule type" value="Genomic_DNA"/>
</dbReference>
<evidence type="ECO:0000256" key="1">
    <source>
        <dbReference type="SAM" id="Phobius"/>
    </source>
</evidence>
<feature type="transmembrane region" description="Helical" evidence="1">
    <location>
        <begin position="12"/>
        <end position="32"/>
    </location>
</feature>
<protein>
    <submittedName>
        <fullName evidence="2">Uncharacterized protein</fullName>
    </submittedName>
</protein>
<sequence length="35" mass="3986">MGRYVTWGWFRGVFGLFLGALGRFLCGLGVVFEWS</sequence>
<accession>A0A8S5PKA9</accession>
<organism evidence="2">
    <name type="scientific">Myoviridae sp. ctuJM17</name>
    <dbReference type="NCBI Taxonomy" id="2825200"/>
    <lineage>
        <taxon>Viruses</taxon>
        <taxon>Duplodnaviria</taxon>
        <taxon>Heunggongvirae</taxon>
        <taxon>Uroviricota</taxon>
        <taxon>Caudoviricetes</taxon>
    </lineage>
</organism>
<keyword evidence="1" id="KW-1133">Transmembrane helix</keyword>
<evidence type="ECO:0000313" key="2">
    <source>
        <dbReference type="EMBL" id="DAE07013.1"/>
    </source>
</evidence>
<keyword evidence="1" id="KW-0812">Transmembrane</keyword>
<keyword evidence="1" id="KW-0472">Membrane</keyword>
<proteinExistence type="predicted"/>